<accession>X1B3W7</accession>
<dbReference type="AlphaFoldDB" id="X1B3W7"/>
<evidence type="ECO:0000313" key="1">
    <source>
        <dbReference type="EMBL" id="GAG75972.1"/>
    </source>
</evidence>
<sequence length="71" mass="8076">KETLGILEMAASNNIHTPLLTGESIMRVKANDTIDIVDEILKRQYNIIGMDDVFITYSRTACKDLTLKWFS</sequence>
<reference evidence="1" key="1">
    <citation type="journal article" date="2014" name="Front. Microbiol.">
        <title>High frequency of phylogenetically diverse reductive dehalogenase-homologous genes in deep subseafloor sedimentary metagenomes.</title>
        <authorList>
            <person name="Kawai M."/>
            <person name="Futagami T."/>
            <person name="Toyoda A."/>
            <person name="Takaki Y."/>
            <person name="Nishi S."/>
            <person name="Hori S."/>
            <person name="Arai W."/>
            <person name="Tsubouchi T."/>
            <person name="Morono Y."/>
            <person name="Uchiyama I."/>
            <person name="Ito T."/>
            <person name="Fujiyama A."/>
            <person name="Inagaki F."/>
            <person name="Takami H."/>
        </authorList>
    </citation>
    <scope>NUCLEOTIDE SEQUENCE</scope>
    <source>
        <strain evidence="1">Expedition CK06-06</strain>
    </source>
</reference>
<organism evidence="1">
    <name type="scientific">marine sediment metagenome</name>
    <dbReference type="NCBI Taxonomy" id="412755"/>
    <lineage>
        <taxon>unclassified sequences</taxon>
        <taxon>metagenomes</taxon>
        <taxon>ecological metagenomes</taxon>
    </lineage>
</organism>
<protein>
    <submittedName>
        <fullName evidence="1">Uncharacterized protein</fullName>
    </submittedName>
</protein>
<comment type="caution">
    <text evidence="1">The sequence shown here is derived from an EMBL/GenBank/DDBJ whole genome shotgun (WGS) entry which is preliminary data.</text>
</comment>
<dbReference type="EMBL" id="BART01014636">
    <property type="protein sequence ID" value="GAG75972.1"/>
    <property type="molecule type" value="Genomic_DNA"/>
</dbReference>
<gene>
    <name evidence="1" type="ORF">S01H4_29030</name>
</gene>
<name>X1B3W7_9ZZZZ</name>
<proteinExistence type="predicted"/>
<feature type="non-terminal residue" evidence="1">
    <location>
        <position position="1"/>
    </location>
</feature>